<dbReference type="Proteomes" id="UP000430634">
    <property type="component" value="Unassembled WGS sequence"/>
</dbReference>
<dbReference type="PANTHER" id="PTHR43861:SF1">
    <property type="entry name" value="TRANS-ACONITATE 2-METHYLTRANSFERASE"/>
    <property type="match status" value="1"/>
</dbReference>
<accession>A0A6I3SQ13</accession>
<evidence type="ECO:0000256" key="2">
    <source>
        <dbReference type="ARBA" id="ARBA00022679"/>
    </source>
</evidence>
<dbReference type="InterPro" id="IPR029063">
    <property type="entry name" value="SAM-dependent_MTases_sf"/>
</dbReference>
<gene>
    <name evidence="4" type="ORF">GM672_00290</name>
</gene>
<feature type="domain" description="Methyltransferase" evidence="3">
    <location>
        <begin position="52"/>
        <end position="146"/>
    </location>
</feature>
<dbReference type="PANTHER" id="PTHR43861">
    <property type="entry name" value="TRANS-ACONITATE 2-METHYLTRANSFERASE-RELATED"/>
    <property type="match status" value="1"/>
</dbReference>
<dbReference type="GO" id="GO:0032259">
    <property type="term" value="P:methylation"/>
    <property type="evidence" value="ECO:0007669"/>
    <property type="project" value="UniProtKB-KW"/>
</dbReference>
<protein>
    <submittedName>
        <fullName evidence="4">Methyltransferase domain-containing protein</fullName>
    </submittedName>
</protein>
<dbReference type="AlphaFoldDB" id="A0A6I3SQ13"/>
<dbReference type="CDD" id="cd02440">
    <property type="entry name" value="AdoMet_MTases"/>
    <property type="match status" value="1"/>
</dbReference>
<name>A0A6I3SQ13_9BURK</name>
<dbReference type="SUPFAM" id="SSF53335">
    <property type="entry name" value="S-adenosyl-L-methionine-dependent methyltransferases"/>
    <property type="match status" value="1"/>
</dbReference>
<keyword evidence="2 4" id="KW-0808">Transferase</keyword>
<reference evidence="4 5" key="1">
    <citation type="submission" date="2019-11" db="EMBL/GenBank/DDBJ databases">
        <title>Type strains purchased from KCTC, JCM and DSMZ.</title>
        <authorList>
            <person name="Lu H."/>
        </authorList>
    </citation>
    <scope>NUCLEOTIDE SEQUENCE [LARGE SCALE GENOMIC DNA]</scope>
    <source>
        <strain evidence="4 5">KCTC 52429</strain>
    </source>
</reference>
<comment type="caution">
    <text evidence="4">The sequence shown here is derived from an EMBL/GenBank/DDBJ whole genome shotgun (WGS) entry which is preliminary data.</text>
</comment>
<evidence type="ECO:0000313" key="5">
    <source>
        <dbReference type="Proteomes" id="UP000430634"/>
    </source>
</evidence>
<dbReference type="Pfam" id="PF13649">
    <property type="entry name" value="Methyltransf_25"/>
    <property type="match status" value="1"/>
</dbReference>
<keyword evidence="1 4" id="KW-0489">Methyltransferase</keyword>
<proteinExistence type="predicted"/>
<evidence type="ECO:0000256" key="1">
    <source>
        <dbReference type="ARBA" id="ARBA00022603"/>
    </source>
</evidence>
<sequence length="283" mass="29911">MEESTMTTDTSQPALWGGTAGNAWAELQDLLDRIFHPFEALLAAGLAPRQRVLDIGCGTGSTTLAAARRVGLGGHCTGIDISAPMLAVAARRAQEESLAIDFVQADAQRHAFAPAAFDALISRFGVMFFDDPVAAFARLHQAARHGAPLHVFAWRAAADNPFMTAAERAAAPLIALPASVPGQPGQFAFADAARVRAILDASGWSDVAVVPADVPCAFPAAALERYITRMGIVGRVLPTLDAATRQAVLAAMRPAFEPFIDGDQVRFTAACWQITARAAHTVR</sequence>
<dbReference type="OrthoDB" id="9777638at2"/>
<dbReference type="Gene3D" id="3.40.50.150">
    <property type="entry name" value="Vaccinia Virus protein VP39"/>
    <property type="match status" value="1"/>
</dbReference>
<dbReference type="EMBL" id="WNKZ01000001">
    <property type="protein sequence ID" value="MTV51160.1"/>
    <property type="molecule type" value="Genomic_DNA"/>
</dbReference>
<evidence type="ECO:0000259" key="3">
    <source>
        <dbReference type="Pfam" id="PF13649"/>
    </source>
</evidence>
<dbReference type="GO" id="GO:0008168">
    <property type="term" value="F:methyltransferase activity"/>
    <property type="evidence" value="ECO:0007669"/>
    <property type="project" value="UniProtKB-KW"/>
</dbReference>
<organism evidence="4 5">
    <name type="scientific">Pseudoduganella buxea</name>
    <dbReference type="NCBI Taxonomy" id="1949069"/>
    <lineage>
        <taxon>Bacteria</taxon>
        <taxon>Pseudomonadati</taxon>
        <taxon>Pseudomonadota</taxon>
        <taxon>Betaproteobacteria</taxon>
        <taxon>Burkholderiales</taxon>
        <taxon>Oxalobacteraceae</taxon>
        <taxon>Telluria group</taxon>
        <taxon>Pseudoduganella</taxon>
    </lineage>
</organism>
<evidence type="ECO:0000313" key="4">
    <source>
        <dbReference type="EMBL" id="MTV51160.1"/>
    </source>
</evidence>
<dbReference type="InterPro" id="IPR041698">
    <property type="entry name" value="Methyltransf_25"/>
</dbReference>